<accession>A0ABV5J2Y7</accession>
<dbReference type="InterPro" id="IPR029052">
    <property type="entry name" value="Metallo-depent_PP-like"/>
</dbReference>
<keyword evidence="3" id="KW-1185">Reference proteome</keyword>
<protein>
    <submittedName>
        <fullName evidence="2">Metallophosphoesterase</fullName>
    </submittedName>
</protein>
<feature type="domain" description="Calcineurin-like phosphoesterase" evidence="1">
    <location>
        <begin position="123"/>
        <end position="351"/>
    </location>
</feature>
<evidence type="ECO:0000259" key="1">
    <source>
        <dbReference type="Pfam" id="PF00149"/>
    </source>
</evidence>
<proteinExistence type="predicted"/>
<dbReference type="Pfam" id="PF00149">
    <property type="entry name" value="Metallophos"/>
    <property type="match status" value="1"/>
</dbReference>
<dbReference type="Gene3D" id="3.60.21.10">
    <property type="match status" value="1"/>
</dbReference>
<gene>
    <name evidence="2" type="ORF">ACFFUR_01905</name>
</gene>
<dbReference type="EMBL" id="JBHMEW010000008">
    <property type="protein sequence ID" value="MFB9210545.1"/>
    <property type="molecule type" value="Genomic_DNA"/>
</dbReference>
<dbReference type="PANTHER" id="PTHR46546">
    <property type="entry name" value="SHEWANELLA-LIKE PROTEIN PHOSPHATASE 1"/>
    <property type="match status" value="1"/>
</dbReference>
<dbReference type="SUPFAM" id="SSF56300">
    <property type="entry name" value="Metallo-dependent phosphatases"/>
    <property type="match status" value="1"/>
</dbReference>
<reference evidence="2 3" key="1">
    <citation type="submission" date="2024-09" db="EMBL/GenBank/DDBJ databases">
        <authorList>
            <person name="Sun Q."/>
            <person name="Mori K."/>
        </authorList>
    </citation>
    <scope>NUCLEOTIDE SEQUENCE [LARGE SCALE GENOMIC DNA]</scope>
    <source>
        <strain evidence="2 3">CECT 7682</strain>
    </source>
</reference>
<dbReference type="PANTHER" id="PTHR46546:SF4">
    <property type="entry name" value="SHEWANELLA-LIKE PROTEIN PHOSPHATASE 1"/>
    <property type="match status" value="1"/>
</dbReference>
<dbReference type="Proteomes" id="UP001589654">
    <property type="component" value="Unassembled WGS sequence"/>
</dbReference>
<dbReference type="RefSeq" id="WP_290246800.1">
    <property type="nucleotide sequence ID" value="NZ_JAUFQT010000001.1"/>
</dbReference>
<sequence>MGLFFFMALVIFLACLFIDIDYKDNKKGIQRFKWIGISHISEDNPFEIIINKRISLDLDGIDGPYIIDDQLYKVNLQNGLVAQIIADRDSILVEVDNSDNDFFVVGLKDHYPKEACRYESPRKLVAISDIEGNFDAFYGFLVNNKIMDTSYNWTLGEGHLILLGDFVNRGKNVTQTLWLIYLLEEKARKENGKVHFILGNQEAIKLQGTPINLSDRYLRVAQEISQVRDWDKASKYVFSKASELGNWLRSKNAIEIIGDYLFVHGGISPELASLQLPLEEINQYTQENLDLPKKSLEALKNPTVKLVLGPKGPLNYRGFIMGYKNYKKASQKEIDHILNLLKVKKIVIGHIFVDDISKDYRNKIIRINVPHGMGKNSPQTKGLLIEDGMEYKINGKGEKERI</sequence>
<name>A0ABV5J2Y7_9BACT</name>
<evidence type="ECO:0000313" key="2">
    <source>
        <dbReference type="EMBL" id="MFB9210545.1"/>
    </source>
</evidence>
<comment type="caution">
    <text evidence="2">The sequence shown here is derived from an EMBL/GenBank/DDBJ whole genome shotgun (WGS) entry which is preliminary data.</text>
</comment>
<dbReference type="InterPro" id="IPR004843">
    <property type="entry name" value="Calcineurin-like_PHP"/>
</dbReference>
<evidence type="ECO:0000313" key="3">
    <source>
        <dbReference type="Proteomes" id="UP001589654"/>
    </source>
</evidence>
<organism evidence="2 3">
    <name type="scientific">Echinicola jeungdonensis</name>
    <dbReference type="NCBI Taxonomy" id="709343"/>
    <lineage>
        <taxon>Bacteria</taxon>
        <taxon>Pseudomonadati</taxon>
        <taxon>Bacteroidota</taxon>
        <taxon>Cytophagia</taxon>
        <taxon>Cytophagales</taxon>
        <taxon>Cyclobacteriaceae</taxon>
        <taxon>Echinicola</taxon>
    </lineage>
</organism>